<evidence type="ECO:0000313" key="6">
    <source>
        <dbReference type="Proteomes" id="UP001399917"/>
    </source>
</evidence>
<dbReference type="SUPFAM" id="SSF51430">
    <property type="entry name" value="NAD(P)-linked oxidoreductase"/>
    <property type="match status" value="1"/>
</dbReference>
<gene>
    <name evidence="5" type="primary">dkgB</name>
    <name evidence="5" type="ORF">GCM10022404_10860</name>
</gene>
<dbReference type="InterPro" id="IPR036812">
    <property type="entry name" value="NAD(P)_OxRdtase_dom_sf"/>
</dbReference>
<keyword evidence="2" id="KW-0521">NADP</keyword>
<evidence type="ECO:0000256" key="2">
    <source>
        <dbReference type="ARBA" id="ARBA00022857"/>
    </source>
</evidence>
<dbReference type="Gene3D" id="3.20.20.100">
    <property type="entry name" value="NADP-dependent oxidoreductase domain"/>
    <property type="match status" value="1"/>
</dbReference>
<dbReference type="PROSITE" id="PS00062">
    <property type="entry name" value="ALDOKETO_REDUCTASE_2"/>
    <property type="match status" value="1"/>
</dbReference>
<keyword evidence="6" id="KW-1185">Reference proteome</keyword>
<evidence type="ECO:0000313" key="5">
    <source>
        <dbReference type="EMBL" id="GAA3862057.1"/>
    </source>
</evidence>
<feature type="domain" description="NADP-dependent oxidoreductase" evidence="4">
    <location>
        <begin position="14"/>
        <end position="258"/>
    </location>
</feature>
<protein>
    <submittedName>
        <fullName evidence="5">2,5-didehydrogluconate reductase DkgB</fullName>
    </submittedName>
</protein>
<dbReference type="PANTHER" id="PTHR43827:SF3">
    <property type="entry name" value="NADP-DEPENDENT OXIDOREDUCTASE DOMAIN-CONTAINING PROTEIN"/>
    <property type="match status" value="1"/>
</dbReference>
<dbReference type="EMBL" id="BAABDF010000005">
    <property type="protein sequence ID" value="GAA3862057.1"/>
    <property type="molecule type" value="Genomic_DNA"/>
</dbReference>
<comment type="caution">
    <text evidence="5">The sequence shown here is derived from an EMBL/GenBank/DDBJ whole genome shotgun (WGS) entry which is preliminary data.</text>
</comment>
<dbReference type="PRINTS" id="PR00069">
    <property type="entry name" value="ALDKETRDTASE"/>
</dbReference>
<evidence type="ECO:0000256" key="1">
    <source>
        <dbReference type="ARBA" id="ARBA00007905"/>
    </source>
</evidence>
<organism evidence="5 6">
    <name type="scientific">Celeribacter arenosi</name>
    <dbReference type="NCBI Taxonomy" id="792649"/>
    <lineage>
        <taxon>Bacteria</taxon>
        <taxon>Pseudomonadati</taxon>
        <taxon>Pseudomonadota</taxon>
        <taxon>Alphaproteobacteria</taxon>
        <taxon>Rhodobacterales</taxon>
        <taxon>Roseobacteraceae</taxon>
        <taxon>Celeribacter</taxon>
    </lineage>
</organism>
<dbReference type="InterPro" id="IPR018170">
    <property type="entry name" value="Aldo/ket_reductase_CS"/>
</dbReference>
<dbReference type="Proteomes" id="UP001399917">
    <property type="component" value="Unassembled WGS sequence"/>
</dbReference>
<dbReference type="InterPro" id="IPR020471">
    <property type="entry name" value="AKR"/>
</dbReference>
<dbReference type="InterPro" id="IPR023210">
    <property type="entry name" value="NADP_OxRdtase_dom"/>
</dbReference>
<evidence type="ECO:0000256" key="3">
    <source>
        <dbReference type="ARBA" id="ARBA00023002"/>
    </source>
</evidence>
<comment type="similarity">
    <text evidence="1">Belongs to the aldo/keto reductase family.</text>
</comment>
<accession>A0ABP7K270</accession>
<sequence length="275" mass="30127">MMADVKMIGPIPQIGYGTWNRPDQECYDGVIAALEAGYRHIDTAEGYNNEEFVGKALKDSGVSRGDYFLTTKVAPESFGPGQIRPHVEASLEKLGVDKVDLLLLHYPSINDEYDIEDYMAQFAAVFDAGLTKHIGVSNFTKHYLDRALELLGDRSLLTNQVEAHVFMQNHPIVEYTRAKGISVTAYSPLARGAVTDDAVIAGVAAKHGATNGQIALAFLMHEGHVVIPSSGNPKRIAENLAAKDVELDGEDMTKLRGLERGMRLVNGPWCPTWDE</sequence>
<proteinExistence type="inferred from homology"/>
<reference evidence="6" key="1">
    <citation type="journal article" date="2019" name="Int. J. Syst. Evol. Microbiol.">
        <title>The Global Catalogue of Microorganisms (GCM) 10K type strain sequencing project: providing services to taxonomists for standard genome sequencing and annotation.</title>
        <authorList>
            <consortium name="The Broad Institute Genomics Platform"/>
            <consortium name="The Broad Institute Genome Sequencing Center for Infectious Disease"/>
            <person name="Wu L."/>
            <person name="Ma J."/>
        </authorList>
    </citation>
    <scope>NUCLEOTIDE SEQUENCE [LARGE SCALE GENOMIC DNA]</scope>
    <source>
        <strain evidence="6">JCM 17190</strain>
    </source>
</reference>
<dbReference type="PIRSF" id="PIRSF000097">
    <property type="entry name" value="AKR"/>
    <property type="match status" value="1"/>
</dbReference>
<name>A0ABP7K270_9RHOB</name>
<dbReference type="PANTHER" id="PTHR43827">
    <property type="entry name" value="2,5-DIKETO-D-GLUCONIC ACID REDUCTASE"/>
    <property type="match status" value="1"/>
</dbReference>
<dbReference type="Pfam" id="PF00248">
    <property type="entry name" value="Aldo_ket_red"/>
    <property type="match status" value="1"/>
</dbReference>
<dbReference type="PROSITE" id="PS00798">
    <property type="entry name" value="ALDOKETO_REDUCTASE_1"/>
    <property type="match status" value="1"/>
</dbReference>
<evidence type="ECO:0000259" key="4">
    <source>
        <dbReference type="Pfam" id="PF00248"/>
    </source>
</evidence>
<keyword evidence="3" id="KW-0560">Oxidoreductase</keyword>